<evidence type="ECO:0000313" key="7">
    <source>
        <dbReference type="Proteomes" id="UP001596084"/>
    </source>
</evidence>
<dbReference type="InterPro" id="IPR051260">
    <property type="entry name" value="Diverse_substr_monoxygenases"/>
</dbReference>
<dbReference type="Gene3D" id="3.20.20.30">
    <property type="entry name" value="Luciferase-like domain"/>
    <property type="match status" value="1"/>
</dbReference>
<dbReference type="InterPro" id="IPR011251">
    <property type="entry name" value="Luciferase-like_dom"/>
</dbReference>
<gene>
    <name evidence="6" type="ORF">ACFPP7_07405</name>
</gene>
<keyword evidence="4" id="KW-0503">Monooxygenase</keyword>
<name>A0ABW0Q8U8_9BURK</name>
<dbReference type="RefSeq" id="WP_245660505.1">
    <property type="nucleotide sequence ID" value="NZ_JBHSMX010000011.1"/>
</dbReference>
<keyword evidence="3 6" id="KW-0560">Oxidoreductase</keyword>
<dbReference type="EC" id="1.-.-.-" evidence="6"/>
<dbReference type="EMBL" id="JBHSMX010000011">
    <property type="protein sequence ID" value="MFC5520744.1"/>
    <property type="molecule type" value="Genomic_DNA"/>
</dbReference>
<dbReference type="GO" id="GO:0016491">
    <property type="term" value="F:oxidoreductase activity"/>
    <property type="evidence" value="ECO:0007669"/>
    <property type="project" value="UniProtKB-KW"/>
</dbReference>
<protein>
    <submittedName>
        <fullName evidence="6">TIGR03571 family LLM class oxidoreductase</fullName>
        <ecNumber evidence="6">1.-.-.-</ecNumber>
    </submittedName>
</protein>
<reference evidence="7" key="1">
    <citation type="journal article" date="2019" name="Int. J. Syst. Evol. Microbiol.">
        <title>The Global Catalogue of Microorganisms (GCM) 10K type strain sequencing project: providing services to taxonomists for standard genome sequencing and annotation.</title>
        <authorList>
            <consortium name="The Broad Institute Genomics Platform"/>
            <consortium name="The Broad Institute Genome Sequencing Center for Infectious Disease"/>
            <person name="Wu L."/>
            <person name="Ma J."/>
        </authorList>
    </citation>
    <scope>NUCLEOTIDE SEQUENCE [LARGE SCALE GENOMIC DNA]</scope>
    <source>
        <strain evidence="7">CGMCC 4.7277</strain>
    </source>
</reference>
<dbReference type="NCBIfam" id="TIGR03571">
    <property type="entry name" value="lucif_BA3436"/>
    <property type="match status" value="1"/>
</dbReference>
<sequence length="331" mass="35838">MNQTGVMGPVNRAYSIALGAGRMTMGLMTPAARPAGSMADMALERKIAERADHHGFAALWARDVPLMVPQGADNESSPLDDPFLWLATLAAVTRNIALGTAAAVLPLRDPLHLAKSALTLDRLSEGRFILGLGSGDRPAEFAAFGETFSDRGERFRSQWNVLRSALEPRSSERAPLLQATGGYDLMLAPITRVPMVVVGSARQSLQWIATNADAWATYHRDEVRQQGRIGLWQSALRDRVGGEPKPFVQSVHLDLLESPDAPAEPLELGLRAGRRALVSYLARMERAGVGHVMLHLAQGPRPAMEVVEEIGLDVLPGLAAELTSLKEKDYS</sequence>
<organism evidence="6 7">
    <name type="scientific">Polaromonas jejuensis</name>
    <dbReference type="NCBI Taxonomy" id="457502"/>
    <lineage>
        <taxon>Bacteria</taxon>
        <taxon>Pseudomonadati</taxon>
        <taxon>Pseudomonadota</taxon>
        <taxon>Betaproteobacteria</taxon>
        <taxon>Burkholderiales</taxon>
        <taxon>Comamonadaceae</taxon>
        <taxon>Polaromonas</taxon>
    </lineage>
</organism>
<dbReference type="PANTHER" id="PTHR30011:SF16">
    <property type="entry name" value="C2H2 FINGER DOMAIN TRANSCRIPTION FACTOR (EUROFUNG)-RELATED"/>
    <property type="match status" value="1"/>
</dbReference>
<dbReference type="Pfam" id="PF00296">
    <property type="entry name" value="Bac_luciferase"/>
    <property type="match status" value="1"/>
</dbReference>
<dbReference type="PANTHER" id="PTHR30011">
    <property type="entry name" value="ALKANESULFONATE MONOOXYGENASE-RELATED"/>
    <property type="match status" value="1"/>
</dbReference>
<comment type="caution">
    <text evidence="6">The sequence shown here is derived from an EMBL/GenBank/DDBJ whole genome shotgun (WGS) entry which is preliminary data.</text>
</comment>
<keyword evidence="7" id="KW-1185">Reference proteome</keyword>
<feature type="domain" description="Luciferase-like" evidence="5">
    <location>
        <begin position="24"/>
        <end position="245"/>
    </location>
</feature>
<evidence type="ECO:0000256" key="1">
    <source>
        <dbReference type="ARBA" id="ARBA00022630"/>
    </source>
</evidence>
<evidence type="ECO:0000313" key="6">
    <source>
        <dbReference type="EMBL" id="MFC5520744.1"/>
    </source>
</evidence>
<proteinExistence type="predicted"/>
<keyword evidence="2" id="KW-0288">FMN</keyword>
<dbReference type="SUPFAM" id="SSF51679">
    <property type="entry name" value="Bacterial luciferase-like"/>
    <property type="match status" value="1"/>
</dbReference>
<dbReference type="Proteomes" id="UP001596084">
    <property type="component" value="Unassembled WGS sequence"/>
</dbReference>
<accession>A0ABW0Q8U8</accession>
<evidence type="ECO:0000256" key="2">
    <source>
        <dbReference type="ARBA" id="ARBA00022643"/>
    </source>
</evidence>
<keyword evidence="1" id="KW-0285">Flavoprotein</keyword>
<dbReference type="InterPro" id="IPR020020">
    <property type="entry name" value="Luciferase-type_oxidoreductase"/>
</dbReference>
<dbReference type="InterPro" id="IPR036661">
    <property type="entry name" value="Luciferase-like_sf"/>
</dbReference>
<evidence type="ECO:0000259" key="5">
    <source>
        <dbReference type="Pfam" id="PF00296"/>
    </source>
</evidence>
<evidence type="ECO:0000256" key="3">
    <source>
        <dbReference type="ARBA" id="ARBA00023002"/>
    </source>
</evidence>
<evidence type="ECO:0000256" key="4">
    <source>
        <dbReference type="ARBA" id="ARBA00023033"/>
    </source>
</evidence>